<gene>
    <name evidence="2" type="ORF">TELCIR_08849</name>
</gene>
<dbReference type="OrthoDB" id="2130750at2759"/>
<dbReference type="SUPFAM" id="SSF74924">
    <property type="entry name" value="Cap-Gly domain"/>
    <property type="match status" value="1"/>
</dbReference>
<reference evidence="2 3" key="1">
    <citation type="submission" date="2015-09" db="EMBL/GenBank/DDBJ databases">
        <title>Draft genome of the parasitic nematode Teladorsagia circumcincta isolate WARC Sus (inbred).</title>
        <authorList>
            <person name="Mitreva M."/>
        </authorList>
    </citation>
    <scope>NUCLEOTIDE SEQUENCE [LARGE SCALE GENOMIC DNA]</scope>
    <source>
        <strain evidence="2 3">S</strain>
    </source>
</reference>
<organism evidence="2 3">
    <name type="scientific">Teladorsagia circumcincta</name>
    <name type="common">Brown stomach worm</name>
    <name type="synonym">Ostertagia circumcincta</name>
    <dbReference type="NCBI Taxonomy" id="45464"/>
    <lineage>
        <taxon>Eukaryota</taxon>
        <taxon>Metazoa</taxon>
        <taxon>Ecdysozoa</taxon>
        <taxon>Nematoda</taxon>
        <taxon>Chromadorea</taxon>
        <taxon>Rhabditida</taxon>
        <taxon>Rhabditina</taxon>
        <taxon>Rhabditomorpha</taxon>
        <taxon>Strongyloidea</taxon>
        <taxon>Trichostrongylidae</taxon>
        <taxon>Teladorsagia</taxon>
    </lineage>
</organism>
<dbReference type="SMART" id="SM01052">
    <property type="entry name" value="CAP_GLY"/>
    <property type="match status" value="1"/>
</dbReference>
<protein>
    <submittedName>
        <fullName evidence="2">CAP-Gly domain protein</fullName>
    </submittedName>
</protein>
<keyword evidence="3" id="KW-1185">Reference proteome</keyword>
<name>A0A2G9UHY1_TELCI</name>
<evidence type="ECO:0000313" key="3">
    <source>
        <dbReference type="Proteomes" id="UP000230423"/>
    </source>
</evidence>
<dbReference type="Pfam" id="PF01302">
    <property type="entry name" value="CAP_GLY"/>
    <property type="match status" value="1"/>
</dbReference>
<feature type="domain" description="CAP-Gly" evidence="1">
    <location>
        <begin position="54"/>
        <end position="80"/>
    </location>
</feature>
<dbReference type="AlphaFoldDB" id="A0A2G9UHY1"/>
<dbReference type="EMBL" id="KZ346699">
    <property type="protein sequence ID" value="PIO69332.1"/>
    <property type="molecule type" value="Genomic_DNA"/>
</dbReference>
<dbReference type="InterPro" id="IPR036859">
    <property type="entry name" value="CAP-Gly_dom_sf"/>
</dbReference>
<sequence>MFGMIVVFVQFRFRQHYSHHFGVTNNAGAVVTSQDIGSFVSVKGVGKGVLHYVGEIHGKDGLYCGIELDTPTGKHNGTYQ</sequence>
<evidence type="ECO:0000259" key="1">
    <source>
        <dbReference type="PROSITE" id="PS50245"/>
    </source>
</evidence>
<proteinExistence type="predicted"/>
<feature type="non-terminal residue" evidence="2">
    <location>
        <position position="80"/>
    </location>
</feature>
<evidence type="ECO:0000313" key="2">
    <source>
        <dbReference type="EMBL" id="PIO69332.1"/>
    </source>
</evidence>
<dbReference type="InterPro" id="IPR000938">
    <property type="entry name" value="CAP-Gly_domain"/>
</dbReference>
<dbReference type="Proteomes" id="UP000230423">
    <property type="component" value="Unassembled WGS sequence"/>
</dbReference>
<dbReference type="PROSITE" id="PS50245">
    <property type="entry name" value="CAP_GLY_2"/>
    <property type="match status" value="1"/>
</dbReference>
<dbReference type="Gene3D" id="2.30.30.190">
    <property type="entry name" value="CAP Gly-rich-like domain"/>
    <property type="match status" value="1"/>
</dbReference>
<accession>A0A2G9UHY1</accession>